<dbReference type="EMBL" id="JAEPRD010000360">
    <property type="protein sequence ID" value="KAG2191735.1"/>
    <property type="molecule type" value="Genomic_DNA"/>
</dbReference>
<protein>
    <submittedName>
        <fullName evidence="1">Uncharacterized protein</fullName>
    </submittedName>
</protein>
<sequence>MNEEFNFDDFFDFNHEPSPTPLFSSLEDVEANMRGMVNAIDNIFGENGLAVVSTVLEEARAKYIPHRLQAAVERIRLEKNDMPTVNTVGGTVEEVAVSFAGWYRLCAAAPKEHKYLYWVELLTIVKSSPVNWMPWGSPLVRCLGWKKSKYFRVIRALRRVDWMVGLVGRSGALLMLEKVPFDVIEGSNNQDWESWMAVIRSDEDIEFMKTVDC</sequence>
<proteinExistence type="predicted"/>
<comment type="caution">
    <text evidence="1">The sequence shown here is derived from an EMBL/GenBank/DDBJ whole genome shotgun (WGS) entry which is preliminary data.</text>
</comment>
<dbReference type="Proteomes" id="UP000603453">
    <property type="component" value="Unassembled WGS sequence"/>
</dbReference>
<keyword evidence="2" id="KW-1185">Reference proteome</keyword>
<accession>A0A8H7UQE9</accession>
<gene>
    <name evidence="1" type="ORF">INT47_002959</name>
</gene>
<reference evidence="1" key="1">
    <citation type="submission" date="2020-12" db="EMBL/GenBank/DDBJ databases">
        <title>Metabolic potential, ecology and presence of endohyphal bacteria is reflected in genomic diversity of Mucoromycotina.</title>
        <authorList>
            <person name="Muszewska A."/>
            <person name="Okrasinska A."/>
            <person name="Steczkiewicz K."/>
            <person name="Drgas O."/>
            <person name="Orlowska M."/>
            <person name="Perlinska-Lenart U."/>
            <person name="Aleksandrzak-Piekarczyk T."/>
            <person name="Szatraj K."/>
            <person name="Zielenkiewicz U."/>
            <person name="Pilsyk S."/>
            <person name="Malc E."/>
            <person name="Mieczkowski P."/>
            <person name="Kruszewska J.S."/>
            <person name="Biernat P."/>
            <person name="Pawlowska J."/>
        </authorList>
    </citation>
    <scope>NUCLEOTIDE SEQUENCE</scope>
    <source>
        <strain evidence="1">WA0000017839</strain>
    </source>
</reference>
<name>A0A8H7UQE9_9FUNG</name>
<evidence type="ECO:0000313" key="1">
    <source>
        <dbReference type="EMBL" id="KAG2191735.1"/>
    </source>
</evidence>
<dbReference type="AlphaFoldDB" id="A0A8H7UQE9"/>
<evidence type="ECO:0000313" key="2">
    <source>
        <dbReference type="Proteomes" id="UP000603453"/>
    </source>
</evidence>
<organism evidence="1 2">
    <name type="scientific">Mucor saturninus</name>
    <dbReference type="NCBI Taxonomy" id="64648"/>
    <lineage>
        <taxon>Eukaryota</taxon>
        <taxon>Fungi</taxon>
        <taxon>Fungi incertae sedis</taxon>
        <taxon>Mucoromycota</taxon>
        <taxon>Mucoromycotina</taxon>
        <taxon>Mucoromycetes</taxon>
        <taxon>Mucorales</taxon>
        <taxon>Mucorineae</taxon>
        <taxon>Mucoraceae</taxon>
        <taxon>Mucor</taxon>
    </lineage>
</organism>